<name>A0A2V3ISM8_9FLOR</name>
<comment type="function">
    <text evidence="7">Allows the formation of correctly charged Gln-tRNA(Gln) through the transamidation of misacylated Glu-tRNA(Gln) in the mitochondria. The reaction takes place in the presence of glutamine and ATP through an activated gamma-phospho-Glu-tRNA(Gln).</text>
</comment>
<comment type="caution">
    <text evidence="10">The sequence shown here is derived from an EMBL/GenBank/DDBJ whole genome shotgun (WGS) entry which is preliminary data.</text>
</comment>
<dbReference type="SUPFAM" id="SSF75304">
    <property type="entry name" value="Amidase signature (AS) enzymes"/>
    <property type="match status" value="1"/>
</dbReference>
<dbReference type="Gene3D" id="3.90.1300.10">
    <property type="entry name" value="Amidase signature (AS) domain"/>
    <property type="match status" value="1"/>
</dbReference>
<dbReference type="InterPro" id="IPR000120">
    <property type="entry name" value="Amidase"/>
</dbReference>
<evidence type="ECO:0000256" key="5">
    <source>
        <dbReference type="ARBA" id="ARBA00022917"/>
    </source>
</evidence>
<reference evidence="10 11" key="1">
    <citation type="journal article" date="2018" name="Mol. Biol. Evol.">
        <title>Analysis of the draft genome of the red seaweed Gracilariopsis chorda provides insights into genome size evolution in Rhodophyta.</title>
        <authorList>
            <person name="Lee J."/>
            <person name="Yang E.C."/>
            <person name="Graf L."/>
            <person name="Yang J.H."/>
            <person name="Qiu H."/>
            <person name="Zel Zion U."/>
            <person name="Chan C.X."/>
            <person name="Stephens T.G."/>
            <person name="Weber A.P.M."/>
            <person name="Boo G.H."/>
            <person name="Boo S.M."/>
            <person name="Kim K.M."/>
            <person name="Shin Y."/>
            <person name="Jung M."/>
            <person name="Lee S.J."/>
            <person name="Yim H.S."/>
            <person name="Lee J.H."/>
            <person name="Bhattacharya D."/>
            <person name="Yoon H.S."/>
        </authorList>
    </citation>
    <scope>NUCLEOTIDE SEQUENCE [LARGE SCALE GENOMIC DNA]</scope>
    <source>
        <strain evidence="10 11">SKKU-2015</strain>
        <tissue evidence="10">Whole body</tissue>
    </source>
</reference>
<dbReference type="InterPro" id="IPR036928">
    <property type="entry name" value="AS_sf"/>
</dbReference>
<dbReference type="AlphaFoldDB" id="A0A2V3ISM8"/>
<dbReference type="NCBIfam" id="TIGR00132">
    <property type="entry name" value="gatA"/>
    <property type="match status" value="1"/>
</dbReference>
<feature type="active site" description="Acyl-ester intermediate" evidence="7 8">
    <location>
        <position position="218"/>
    </location>
</feature>
<dbReference type="InterPro" id="IPR023631">
    <property type="entry name" value="Amidase_dom"/>
</dbReference>
<dbReference type="STRING" id="448386.A0A2V3ISM8"/>
<evidence type="ECO:0000256" key="1">
    <source>
        <dbReference type="ARBA" id="ARBA00008069"/>
    </source>
</evidence>
<evidence type="ECO:0000313" key="10">
    <source>
        <dbReference type="EMBL" id="PXF45123.1"/>
    </source>
</evidence>
<keyword evidence="4 7" id="KW-0067">ATP-binding</keyword>
<dbReference type="Pfam" id="PF01425">
    <property type="entry name" value="Amidase"/>
    <property type="match status" value="1"/>
</dbReference>
<protein>
    <recommendedName>
        <fullName evidence="7">Glutamyl-tRNA(Gln) amidotransferase subunit A, mitochondrial</fullName>
        <shortName evidence="7">Glu-AdT subunit A</shortName>
        <ecNumber evidence="7">6.3.5.7</ecNumber>
    </recommendedName>
</protein>
<dbReference type="GO" id="GO:0030956">
    <property type="term" value="C:glutamyl-tRNA(Gln) amidotransferase complex"/>
    <property type="evidence" value="ECO:0007669"/>
    <property type="project" value="UniProtKB-UniRule"/>
</dbReference>
<evidence type="ECO:0000256" key="2">
    <source>
        <dbReference type="ARBA" id="ARBA00022598"/>
    </source>
</evidence>
<comment type="subcellular location">
    <subcellularLocation>
        <location evidence="7">Mitochondrion</location>
    </subcellularLocation>
</comment>
<dbReference type="GO" id="GO:0005739">
    <property type="term" value="C:mitochondrion"/>
    <property type="evidence" value="ECO:0007669"/>
    <property type="project" value="UniProtKB-SubCell"/>
</dbReference>
<dbReference type="GO" id="GO:0050567">
    <property type="term" value="F:glutaminyl-tRNA synthase (glutamine-hydrolyzing) activity"/>
    <property type="evidence" value="ECO:0007669"/>
    <property type="project" value="UniProtKB-UniRule"/>
</dbReference>
<keyword evidence="3 7" id="KW-0547">Nucleotide-binding</keyword>
<dbReference type="GO" id="GO:0005524">
    <property type="term" value="F:ATP binding"/>
    <property type="evidence" value="ECO:0007669"/>
    <property type="project" value="UniProtKB-KW"/>
</dbReference>
<evidence type="ECO:0000259" key="9">
    <source>
        <dbReference type="Pfam" id="PF01425"/>
    </source>
</evidence>
<feature type="active site" description="Charge relay system" evidence="7 8">
    <location>
        <position position="194"/>
    </location>
</feature>
<comment type="catalytic activity">
    <reaction evidence="6 7">
        <text>L-glutamyl-tRNA(Gln) + L-glutamine + ATP + H2O = L-glutaminyl-tRNA(Gln) + L-glutamate + ADP + phosphate + H(+)</text>
        <dbReference type="Rhea" id="RHEA:17521"/>
        <dbReference type="Rhea" id="RHEA-COMP:9681"/>
        <dbReference type="Rhea" id="RHEA-COMP:9684"/>
        <dbReference type="ChEBI" id="CHEBI:15377"/>
        <dbReference type="ChEBI" id="CHEBI:15378"/>
        <dbReference type="ChEBI" id="CHEBI:29985"/>
        <dbReference type="ChEBI" id="CHEBI:30616"/>
        <dbReference type="ChEBI" id="CHEBI:43474"/>
        <dbReference type="ChEBI" id="CHEBI:58359"/>
        <dbReference type="ChEBI" id="CHEBI:78520"/>
        <dbReference type="ChEBI" id="CHEBI:78521"/>
        <dbReference type="ChEBI" id="CHEBI:456216"/>
        <dbReference type="EC" id="6.3.5.7"/>
    </reaction>
</comment>
<comment type="similarity">
    <text evidence="1 7">Belongs to the amidase family. GatA subfamily.</text>
</comment>
<dbReference type="GO" id="GO:0070681">
    <property type="term" value="P:glutaminyl-tRNAGln biosynthesis via transamidation"/>
    <property type="evidence" value="ECO:0007669"/>
    <property type="project" value="UniProtKB-UniRule"/>
</dbReference>
<dbReference type="PIRSF" id="PIRSF001221">
    <property type="entry name" value="Amidase_fungi"/>
    <property type="match status" value="1"/>
</dbReference>
<dbReference type="PROSITE" id="PS00571">
    <property type="entry name" value="AMIDASES"/>
    <property type="match status" value="1"/>
</dbReference>
<keyword evidence="11" id="KW-1185">Reference proteome</keyword>
<keyword evidence="10" id="KW-0808">Transferase</keyword>
<dbReference type="HAMAP" id="MF_00120">
    <property type="entry name" value="GatA"/>
    <property type="match status" value="1"/>
</dbReference>
<dbReference type="PANTHER" id="PTHR11895:SF7">
    <property type="entry name" value="GLUTAMYL-TRNA(GLN) AMIDOTRANSFERASE SUBUNIT A, MITOCHONDRIAL"/>
    <property type="match status" value="1"/>
</dbReference>
<dbReference type="PANTHER" id="PTHR11895">
    <property type="entry name" value="TRANSAMIDASE"/>
    <property type="match status" value="1"/>
</dbReference>
<sequence>MSMPITCFVTSTNSISRFLSRPSLISRQKLRCCRSLRTTPRSSASRPINEIVQSIRSRETSASRLLDGALSRIEEIDPHVNAYLSVDVEDAQSQARRIDEQIARGKDPGPLAGIPISIKDNISTKGQPTTAASRILDGFTPAYNATAVQRLIDSGAVILGKTNLDEFGMGGSTEYSAFTETRNPWDLSRVPGGSSGGSAAAVATGMCMAALGTDTGGSIRQPASFCGITGFKPSYGRISRHGLLAYASSLDTIGPLCRSAEDAALLMQVMAGADGMDSTASKSPVPTFSAYLEGDLSGLRFGVVEESLASEVDTEVSNAVQNATDVLKSLGADVQTVSLPFLSHVTAAYYVIAYSEASANLARYDGVRYGTRAVDAQNSSDMYAQSRAAGFGGEVKRRLMAGTYALSSGYYDAYYLKAQRVRAALTNDIKKAFAAGFDALITPVAATPAFKLGEKLHDPVLMMLGDTFTIPANLSGLPAVSLPCGKTESNLPIGFQVIGEYMKDEVVLKIGHAYQQATLYHEMVPRAVEASVALSV</sequence>
<comment type="subunit">
    <text evidence="7">Subunit of the heterotrimeric GatCAB amidotransferase (AdT) complex, composed of A, B and C subunits.</text>
</comment>
<dbReference type="EMBL" id="NBIV01000069">
    <property type="protein sequence ID" value="PXF45123.1"/>
    <property type="molecule type" value="Genomic_DNA"/>
</dbReference>
<dbReference type="GO" id="GO:0032543">
    <property type="term" value="P:mitochondrial translation"/>
    <property type="evidence" value="ECO:0007669"/>
    <property type="project" value="UniProtKB-UniRule"/>
</dbReference>
<keyword evidence="2 7" id="KW-0436">Ligase</keyword>
<evidence type="ECO:0000256" key="7">
    <source>
        <dbReference type="HAMAP-Rule" id="MF_03150"/>
    </source>
</evidence>
<gene>
    <name evidence="10" type="ORF">BWQ96_05097</name>
</gene>
<dbReference type="EC" id="6.3.5.7" evidence="7"/>
<evidence type="ECO:0000256" key="6">
    <source>
        <dbReference type="ARBA" id="ARBA00047407"/>
    </source>
</evidence>
<evidence type="ECO:0000256" key="8">
    <source>
        <dbReference type="PIRSR" id="PIRSR001221-1"/>
    </source>
</evidence>
<dbReference type="Proteomes" id="UP000247409">
    <property type="component" value="Unassembled WGS sequence"/>
</dbReference>
<dbReference type="InterPro" id="IPR004412">
    <property type="entry name" value="GatA"/>
</dbReference>
<dbReference type="GO" id="GO:0016740">
    <property type="term" value="F:transferase activity"/>
    <property type="evidence" value="ECO:0007669"/>
    <property type="project" value="UniProtKB-KW"/>
</dbReference>
<evidence type="ECO:0000256" key="4">
    <source>
        <dbReference type="ARBA" id="ARBA00022840"/>
    </source>
</evidence>
<proteinExistence type="inferred from homology"/>
<accession>A0A2V3ISM8</accession>
<organism evidence="10 11">
    <name type="scientific">Gracilariopsis chorda</name>
    <dbReference type="NCBI Taxonomy" id="448386"/>
    <lineage>
        <taxon>Eukaryota</taxon>
        <taxon>Rhodophyta</taxon>
        <taxon>Florideophyceae</taxon>
        <taxon>Rhodymeniophycidae</taxon>
        <taxon>Gracilariales</taxon>
        <taxon>Gracilariaceae</taxon>
        <taxon>Gracilariopsis</taxon>
    </lineage>
</organism>
<feature type="active site" description="Charge relay system" evidence="7 8">
    <location>
        <position position="119"/>
    </location>
</feature>
<feature type="domain" description="Amidase" evidence="9">
    <location>
        <begin position="67"/>
        <end position="508"/>
    </location>
</feature>
<keyword evidence="7" id="KW-0496">Mitochondrion</keyword>
<dbReference type="OrthoDB" id="421993at2759"/>
<dbReference type="InterPro" id="IPR020556">
    <property type="entry name" value="Amidase_CS"/>
</dbReference>
<evidence type="ECO:0000256" key="3">
    <source>
        <dbReference type="ARBA" id="ARBA00022741"/>
    </source>
</evidence>
<keyword evidence="5 7" id="KW-0648">Protein biosynthesis</keyword>
<evidence type="ECO:0000313" key="11">
    <source>
        <dbReference type="Proteomes" id="UP000247409"/>
    </source>
</evidence>